<comment type="function">
    <text evidence="4">Lytic transglycosylase with a strong preference for naked glycan strands that lack stem peptides.</text>
</comment>
<dbReference type="EC" id="4.2.2.-" evidence="4"/>
<dbReference type="SUPFAM" id="SSF110997">
    <property type="entry name" value="Sporulation related repeat"/>
    <property type="match status" value="1"/>
</dbReference>
<gene>
    <name evidence="4" type="primary">rlpA</name>
    <name evidence="9" type="ORF">KGQ91_14545</name>
</gene>
<evidence type="ECO:0000259" key="8">
    <source>
        <dbReference type="PROSITE" id="PS51724"/>
    </source>
</evidence>
<dbReference type="InterPro" id="IPR012997">
    <property type="entry name" value="RplA"/>
</dbReference>
<dbReference type="Pfam" id="PF03330">
    <property type="entry name" value="DPBB_1"/>
    <property type="match status" value="1"/>
</dbReference>
<comment type="similarity">
    <text evidence="4 5">Belongs to the RlpA family.</text>
</comment>
<dbReference type="NCBIfam" id="TIGR00413">
    <property type="entry name" value="rlpA"/>
    <property type="match status" value="1"/>
</dbReference>
<keyword evidence="4" id="KW-0564">Palmitate</keyword>
<dbReference type="InterPro" id="IPR036908">
    <property type="entry name" value="RlpA-like_sf"/>
</dbReference>
<keyword evidence="2 4" id="KW-0456">Lyase</keyword>
<feature type="compositionally biased region" description="Low complexity" evidence="6">
    <location>
        <begin position="191"/>
        <end position="203"/>
    </location>
</feature>
<dbReference type="RefSeq" id="WP_224421320.1">
    <property type="nucleotide sequence ID" value="NZ_JAGXFD010000001.1"/>
</dbReference>
<keyword evidence="4" id="KW-1003">Cell membrane</keyword>
<keyword evidence="4" id="KW-0449">Lipoprotein</keyword>
<evidence type="ECO:0000256" key="1">
    <source>
        <dbReference type="ARBA" id="ARBA00022729"/>
    </source>
</evidence>
<feature type="chain" id="PRO_5045679370" description="Endolytic peptidoglycan transglycosylase RlpA" evidence="7">
    <location>
        <begin position="22"/>
        <end position="320"/>
    </location>
</feature>
<organism evidence="9 10">
    <name type="scientific">Modicisalibacter tunisiensis</name>
    <dbReference type="NCBI Taxonomy" id="390637"/>
    <lineage>
        <taxon>Bacteria</taxon>
        <taxon>Pseudomonadati</taxon>
        <taxon>Pseudomonadota</taxon>
        <taxon>Gammaproteobacteria</taxon>
        <taxon>Oceanospirillales</taxon>
        <taxon>Halomonadaceae</taxon>
        <taxon>Modicisalibacter</taxon>
    </lineage>
</organism>
<dbReference type="EMBL" id="JAGXFD010000001">
    <property type="protein sequence ID" value="MBZ9568889.1"/>
    <property type="molecule type" value="Genomic_DNA"/>
</dbReference>
<feature type="region of interest" description="Disordered" evidence="6">
    <location>
        <begin position="189"/>
        <end position="236"/>
    </location>
</feature>
<dbReference type="SUPFAM" id="SSF50685">
    <property type="entry name" value="Barwin-like endoglucanases"/>
    <property type="match status" value="1"/>
</dbReference>
<dbReference type="CDD" id="cd22268">
    <property type="entry name" value="DPBB_RlpA-like"/>
    <property type="match status" value="1"/>
</dbReference>
<sequence>MRGVWWRPVALATLLALAGCAGDGARQGGGRYAMGEDAYPDSPPDVSQVPDAVPRVEPRAESGNRPTYRVWGKTYHVLSDPQGYAAEGTASWYGKKFQGYDTASGEPYDMYKMTAAHRTLPLPTYARVTNTGNGRSVIVRINDRGPFHGDRLIDLSYAAAARLGILRHGTGHVRVVAIDPVAWQARHGTSTAGEGKAVAAAKAATKRRTTGATRAAPAAASPSVSPLPSRKSAAAGATASGADPGAFYLQVAALGSAGNAERLRRRLQSRLDRPVRVDNGGRLHRVQVGPVADRPALEALRRELQQAGFAQAFTVTAGQQ</sequence>
<dbReference type="Pfam" id="PF05036">
    <property type="entry name" value="SPOR"/>
    <property type="match status" value="1"/>
</dbReference>
<dbReference type="InterPro" id="IPR009009">
    <property type="entry name" value="RlpA-like_DPBB"/>
</dbReference>
<name>A0ABS7X348_9GAMM</name>
<keyword evidence="1 7" id="KW-0732">Signal</keyword>
<evidence type="ECO:0000256" key="5">
    <source>
        <dbReference type="RuleBase" id="RU003495"/>
    </source>
</evidence>
<evidence type="ECO:0000313" key="9">
    <source>
        <dbReference type="EMBL" id="MBZ9568889.1"/>
    </source>
</evidence>
<evidence type="ECO:0000256" key="2">
    <source>
        <dbReference type="ARBA" id="ARBA00023239"/>
    </source>
</evidence>
<dbReference type="PANTHER" id="PTHR34183">
    <property type="entry name" value="ENDOLYTIC PEPTIDOGLYCAN TRANSGLYCOSYLASE RLPA"/>
    <property type="match status" value="1"/>
</dbReference>
<evidence type="ECO:0000256" key="3">
    <source>
        <dbReference type="ARBA" id="ARBA00023316"/>
    </source>
</evidence>
<dbReference type="PROSITE" id="PS51257">
    <property type="entry name" value="PROKAR_LIPOPROTEIN"/>
    <property type="match status" value="1"/>
</dbReference>
<feature type="compositionally biased region" description="Low complexity" evidence="6">
    <location>
        <begin position="210"/>
        <end position="220"/>
    </location>
</feature>
<protein>
    <recommendedName>
        <fullName evidence="4">Endolytic peptidoglycan transglycosylase RlpA</fullName>
        <ecNumber evidence="4">4.2.2.-</ecNumber>
    </recommendedName>
</protein>
<comment type="subcellular location">
    <subcellularLocation>
        <location evidence="4">Cell membrane</location>
        <topology evidence="4">Lipid-anchor</topology>
    </subcellularLocation>
</comment>
<keyword evidence="4" id="KW-0472">Membrane</keyword>
<dbReference type="Gene3D" id="3.30.70.1070">
    <property type="entry name" value="Sporulation related repeat"/>
    <property type="match status" value="1"/>
</dbReference>
<evidence type="ECO:0000256" key="6">
    <source>
        <dbReference type="SAM" id="MobiDB-lite"/>
    </source>
</evidence>
<feature type="signal peptide" evidence="7">
    <location>
        <begin position="1"/>
        <end position="21"/>
    </location>
</feature>
<dbReference type="InterPro" id="IPR034718">
    <property type="entry name" value="RlpA"/>
</dbReference>
<evidence type="ECO:0000256" key="7">
    <source>
        <dbReference type="SAM" id="SignalP"/>
    </source>
</evidence>
<evidence type="ECO:0000256" key="4">
    <source>
        <dbReference type="HAMAP-Rule" id="MF_02071"/>
    </source>
</evidence>
<accession>A0ABS7X348</accession>
<dbReference type="InterPro" id="IPR036680">
    <property type="entry name" value="SPOR-like_sf"/>
</dbReference>
<dbReference type="HAMAP" id="MF_02071">
    <property type="entry name" value="RlpA"/>
    <property type="match status" value="1"/>
</dbReference>
<dbReference type="InterPro" id="IPR007730">
    <property type="entry name" value="SPOR-like_dom"/>
</dbReference>
<proteinExistence type="inferred from homology"/>
<dbReference type="PROSITE" id="PS51724">
    <property type="entry name" value="SPOR"/>
    <property type="match status" value="1"/>
</dbReference>
<evidence type="ECO:0000313" key="10">
    <source>
        <dbReference type="Proteomes" id="UP001319883"/>
    </source>
</evidence>
<dbReference type="PANTHER" id="PTHR34183:SF1">
    <property type="entry name" value="ENDOLYTIC PEPTIDOGLYCAN TRANSGLYCOSYLASE RLPA"/>
    <property type="match status" value="1"/>
</dbReference>
<keyword evidence="10" id="KW-1185">Reference proteome</keyword>
<feature type="domain" description="SPOR" evidence="8">
    <location>
        <begin position="241"/>
        <end position="317"/>
    </location>
</feature>
<reference evidence="9 10" key="1">
    <citation type="submission" date="2021-05" db="EMBL/GenBank/DDBJ databases">
        <title>Petroleum and Energy Research Collection (APPE): ex situ preservation of microbial diversity associated with the oil industry and exploitation of its biotechnological potential.</title>
        <authorList>
            <person name="Paixao C.T.M."/>
            <person name="Gomes M.B."/>
            <person name="Oliveira V.M."/>
        </authorList>
    </citation>
    <scope>NUCLEOTIDE SEQUENCE [LARGE SCALE GENOMIC DNA]</scope>
    <source>
        <strain evidence="9 10">LIT2</strain>
    </source>
</reference>
<keyword evidence="3 4" id="KW-0961">Cell wall biogenesis/degradation</keyword>
<comment type="caution">
    <text evidence="9">The sequence shown here is derived from an EMBL/GenBank/DDBJ whole genome shotgun (WGS) entry which is preliminary data.</text>
</comment>
<dbReference type="Proteomes" id="UP001319883">
    <property type="component" value="Unassembled WGS sequence"/>
</dbReference>
<dbReference type="Gene3D" id="2.40.40.10">
    <property type="entry name" value="RlpA-like domain"/>
    <property type="match status" value="1"/>
</dbReference>